<protein>
    <submittedName>
        <fullName evidence="4">Uncharacterized protein</fullName>
    </submittedName>
</protein>
<dbReference type="AlphaFoldDB" id="A0A7R9KKY0"/>
<evidence type="ECO:0000313" key="4">
    <source>
        <dbReference type="EMBL" id="CAD7624948.1"/>
    </source>
</evidence>
<dbReference type="Gene3D" id="3.90.550.10">
    <property type="entry name" value="Spore Coat Polysaccharide Biosynthesis Protein SpsA, Chain A"/>
    <property type="match status" value="1"/>
</dbReference>
<dbReference type="EMBL" id="CAJPIZ010002697">
    <property type="protein sequence ID" value="CAG2105378.1"/>
    <property type="molecule type" value="Genomic_DNA"/>
</dbReference>
<evidence type="ECO:0000259" key="3">
    <source>
        <dbReference type="Pfam" id="PF25087"/>
    </source>
</evidence>
<comment type="similarity">
    <text evidence="1">Belongs to the transferase hexapeptide repeat family.</text>
</comment>
<evidence type="ECO:0000313" key="5">
    <source>
        <dbReference type="Proteomes" id="UP000759131"/>
    </source>
</evidence>
<dbReference type="InterPro" id="IPR050486">
    <property type="entry name" value="Mannose-1P_guanyltransferase"/>
</dbReference>
<dbReference type="Pfam" id="PF25087">
    <property type="entry name" value="GMPPB_C"/>
    <property type="match status" value="1"/>
</dbReference>
<accession>A0A7R9KKY0</accession>
<sequence>MLKSVILMGGPQKGTRFRPLSLDSPKPLFPVAGLPMVEHLVKACAAVHGMKEIFLIGFYPIHMFAQFIDSMIRKYNISVRYLQEYTPLGTAGGIYHFRDQIRVGDPEAVFLINGDVCGEFALKEMLDFHRNLPNNNKLITIMATEATRQQSFNYGCIVEDKDSHQVLHYVEKPQTFISTTINCGIYLFKSDLFYDIGEIFRRRHSAGGDSHDLNLNTNGTNGLSNGDNMFECISLEEDVLMPLSQTKNVFVFKTCQEWWSQLKTAGSAIYANRNYLKLYRKTTPQLLSLDTPSGPKILGDVFIDPSASIDPSATIGPNVSISEGVKIGAGVRVKESIILRNATIQDHSIIMHSIVGWNCTVGLWSRVEGTPCDPNPNKAFAKIDNQPLFDGDGKLNPLITVLGSNVQICSEIIVLNSIVLPFKELNRSYKNEIIL</sequence>
<dbReference type="InterPro" id="IPR005835">
    <property type="entry name" value="NTP_transferase_dom"/>
</dbReference>
<dbReference type="Proteomes" id="UP000759131">
    <property type="component" value="Unassembled WGS sequence"/>
</dbReference>
<dbReference type="PANTHER" id="PTHR22572">
    <property type="entry name" value="SUGAR-1-PHOSPHATE GUANYL TRANSFERASE"/>
    <property type="match status" value="1"/>
</dbReference>
<feature type="domain" description="Nucleotidyl transferase" evidence="2">
    <location>
        <begin position="3"/>
        <end position="197"/>
    </location>
</feature>
<dbReference type="EMBL" id="OC857272">
    <property type="protein sequence ID" value="CAD7624948.1"/>
    <property type="molecule type" value="Genomic_DNA"/>
</dbReference>
<gene>
    <name evidence="4" type="ORF">OSB1V03_LOCUS5386</name>
</gene>
<name>A0A7R9KKY0_9ACAR</name>
<feature type="domain" description="Mannose-1-phosphate guanyltransferase C-terminal" evidence="3">
    <location>
        <begin position="298"/>
        <end position="434"/>
    </location>
</feature>
<dbReference type="InterPro" id="IPR056729">
    <property type="entry name" value="GMPPB_C"/>
</dbReference>
<organism evidence="4">
    <name type="scientific">Medioppia subpectinata</name>
    <dbReference type="NCBI Taxonomy" id="1979941"/>
    <lineage>
        <taxon>Eukaryota</taxon>
        <taxon>Metazoa</taxon>
        <taxon>Ecdysozoa</taxon>
        <taxon>Arthropoda</taxon>
        <taxon>Chelicerata</taxon>
        <taxon>Arachnida</taxon>
        <taxon>Acari</taxon>
        <taxon>Acariformes</taxon>
        <taxon>Sarcoptiformes</taxon>
        <taxon>Oribatida</taxon>
        <taxon>Brachypylina</taxon>
        <taxon>Oppioidea</taxon>
        <taxon>Oppiidae</taxon>
        <taxon>Medioppia</taxon>
    </lineage>
</organism>
<reference evidence="4" key="1">
    <citation type="submission" date="2020-11" db="EMBL/GenBank/DDBJ databases">
        <authorList>
            <person name="Tran Van P."/>
        </authorList>
    </citation>
    <scope>NUCLEOTIDE SEQUENCE</scope>
</reference>
<proteinExistence type="inferred from homology"/>
<dbReference type="Gene3D" id="2.160.10.10">
    <property type="entry name" value="Hexapeptide repeat proteins"/>
    <property type="match status" value="1"/>
</dbReference>
<dbReference type="CDD" id="cd06428">
    <property type="entry name" value="M1P_guanylylT_A_like_N"/>
    <property type="match status" value="1"/>
</dbReference>
<dbReference type="InterPro" id="IPR029044">
    <property type="entry name" value="Nucleotide-diphossugar_trans"/>
</dbReference>
<evidence type="ECO:0000259" key="2">
    <source>
        <dbReference type="Pfam" id="PF00483"/>
    </source>
</evidence>
<evidence type="ECO:0000256" key="1">
    <source>
        <dbReference type="ARBA" id="ARBA00007274"/>
    </source>
</evidence>
<dbReference type="OrthoDB" id="285674at2759"/>
<keyword evidence="5" id="KW-1185">Reference proteome</keyword>
<dbReference type="Pfam" id="PF00483">
    <property type="entry name" value="NTP_transferase"/>
    <property type="match status" value="1"/>
</dbReference>
<dbReference type="SUPFAM" id="SSF53448">
    <property type="entry name" value="Nucleotide-diphospho-sugar transferases"/>
    <property type="match status" value="1"/>
</dbReference>